<reference evidence="8 9" key="1">
    <citation type="journal article" date="2017" name="BMC Genomics">
        <title>Chromosome level assembly and secondary metabolite potential of the parasitic fungus Cordyceps militaris.</title>
        <authorList>
            <person name="Kramer G.J."/>
            <person name="Nodwell J.R."/>
        </authorList>
    </citation>
    <scope>NUCLEOTIDE SEQUENCE [LARGE SCALE GENOMIC DNA]</scope>
    <source>
        <strain evidence="8 9">ATCC 34164</strain>
    </source>
</reference>
<evidence type="ECO:0000256" key="6">
    <source>
        <dbReference type="ARBA" id="ARBA00023002"/>
    </source>
</evidence>
<dbReference type="PANTHER" id="PTHR45348:SF1">
    <property type="entry name" value="TRANS-ENOYL REDUCTASE STHE"/>
    <property type="match status" value="1"/>
</dbReference>
<evidence type="ECO:0000256" key="4">
    <source>
        <dbReference type="ARBA" id="ARBA00022741"/>
    </source>
</evidence>
<keyword evidence="6" id="KW-0560">Oxidoreductase</keyword>
<dbReference type="InterPro" id="IPR013154">
    <property type="entry name" value="ADH-like_N"/>
</dbReference>
<evidence type="ECO:0000259" key="7">
    <source>
        <dbReference type="SMART" id="SM00829"/>
    </source>
</evidence>
<comment type="subunit">
    <text evidence="3">Monomer.</text>
</comment>
<accession>A0A2H4SEN8</accession>
<dbReference type="VEuPathDB" id="FungiDB:A9K55_008766"/>
<evidence type="ECO:0000256" key="2">
    <source>
        <dbReference type="ARBA" id="ARBA00008072"/>
    </source>
</evidence>
<dbReference type="PANTHER" id="PTHR45348">
    <property type="entry name" value="HYPOTHETICAL OXIDOREDUCTASE (EUROFUNG)"/>
    <property type="match status" value="1"/>
</dbReference>
<dbReference type="Gene3D" id="3.40.50.720">
    <property type="entry name" value="NAD(P)-binding Rossmann-like Domain"/>
    <property type="match status" value="1"/>
</dbReference>
<evidence type="ECO:0000313" key="8">
    <source>
        <dbReference type="EMBL" id="ATY61560.1"/>
    </source>
</evidence>
<sequence>MGSDTRGETQTAIVGDDHGSVRLSRTAPVPKVTGDVVLVRTAAVSVNPVDAKMRDAYVTPGAISGCDFAGVVEEIGPDASGCHVKVGDRVCAAIMGMNPLEPTHGAFAEFVGAHASALFKIPDSVSFEAASAMCTCFMTCGLALFKSLQIPGGPLSPVAKPIPVMVYGGATASGTAAIQLLRLSGYLPVVTCSTRSFDLVKSYGAEAAFDYHDPACATQIRQYTNNGLCFALDCITNTQSIKICYGAIRRSGGRYTSLDPFPATIAATRKMVKADWVIGPTMLGRDIGWPEPHRRKADPELFKFGQQWKDTVQQLLDRGLIRAHPLTVYSGGLNKILDCMEAIAAKKVSGTKLVCTLENDE</sequence>
<proteinExistence type="inferred from homology"/>
<dbReference type="GO" id="GO:0016651">
    <property type="term" value="F:oxidoreductase activity, acting on NAD(P)H"/>
    <property type="evidence" value="ECO:0007669"/>
    <property type="project" value="InterPro"/>
</dbReference>
<dbReference type="SUPFAM" id="SSF51735">
    <property type="entry name" value="NAD(P)-binding Rossmann-fold domains"/>
    <property type="match status" value="1"/>
</dbReference>
<dbReference type="Pfam" id="PF08240">
    <property type="entry name" value="ADH_N"/>
    <property type="match status" value="1"/>
</dbReference>
<dbReference type="CDD" id="cd08249">
    <property type="entry name" value="enoyl_reductase_like"/>
    <property type="match status" value="1"/>
</dbReference>
<dbReference type="InterPro" id="IPR020843">
    <property type="entry name" value="ER"/>
</dbReference>
<evidence type="ECO:0000256" key="1">
    <source>
        <dbReference type="ARBA" id="ARBA00005179"/>
    </source>
</evidence>
<comment type="pathway">
    <text evidence="1">Secondary metabolite biosynthesis.</text>
</comment>
<dbReference type="OrthoDB" id="48317at2759"/>
<dbReference type="InterPro" id="IPR011032">
    <property type="entry name" value="GroES-like_sf"/>
</dbReference>
<dbReference type="Proteomes" id="UP000323067">
    <property type="component" value="Chromosome vii"/>
</dbReference>
<dbReference type="AlphaFoldDB" id="A0A2H4SEN8"/>
<keyword evidence="4" id="KW-0547">Nucleotide-binding</keyword>
<keyword evidence="5" id="KW-0521">NADP</keyword>
<dbReference type="SUPFAM" id="SSF50129">
    <property type="entry name" value="GroES-like"/>
    <property type="match status" value="1"/>
</dbReference>
<dbReference type="InterPro" id="IPR047122">
    <property type="entry name" value="Trans-enoyl_RdTase-like"/>
</dbReference>
<dbReference type="Gene3D" id="3.90.180.10">
    <property type="entry name" value="Medium-chain alcohol dehydrogenases, catalytic domain"/>
    <property type="match status" value="1"/>
</dbReference>
<evidence type="ECO:0000256" key="3">
    <source>
        <dbReference type="ARBA" id="ARBA00011245"/>
    </source>
</evidence>
<evidence type="ECO:0000256" key="5">
    <source>
        <dbReference type="ARBA" id="ARBA00022857"/>
    </source>
</evidence>
<dbReference type="EMBL" id="CP023324">
    <property type="protein sequence ID" value="ATY61560.1"/>
    <property type="molecule type" value="Genomic_DNA"/>
</dbReference>
<organism evidence="8 9">
    <name type="scientific">Cordyceps militaris</name>
    <name type="common">Caterpillar fungus</name>
    <name type="synonym">Clavaria militaris</name>
    <dbReference type="NCBI Taxonomy" id="73501"/>
    <lineage>
        <taxon>Eukaryota</taxon>
        <taxon>Fungi</taxon>
        <taxon>Dikarya</taxon>
        <taxon>Ascomycota</taxon>
        <taxon>Pezizomycotina</taxon>
        <taxon>Sordariomycetes</taxon>
        <taxon>Hypocreomycetidae</taxon>
        <taxon>Hypocreales</taxon>
        <taxon>Cordycipitaceae</taxon>
        <taxon>Cordyceps</taxon>
    </lineage>
</organism>
<name>A0A2H4SEN8_CORMI</name>
<protein>
    <submittedName>
        <fullName evidence="8">Zinc-binding dehydrogenase family</fullName>
    </submittedName>
</protein>
<dbReference type="InterPro" id="IPR013149">
    <property type="entry name" value="ADH-like_C"/>
</dbReference>
<gene>
    <name evidence="8" type="ORF">A9K55_008766</name>
</gene>
<dbReference type="SMART" id="SM00829">
    <property type="entry name" value="PKS_ER"/>
    <property type="match status" value="1"/>
</dbReference>
<dbReference type="GO" id="GO:0000166">
    <property type="term" value="F:nucleotide binding"/>
    <property type="evidence" value="ECO:0007669"/>
    <property type="project" value="UniProtKB-KW"/>
</dbReference>
<feature type="domain" description="Enoyl reductase (ER)" evidence="7">
    <location>
        <begin position="16"/>
        <end position="354"/>
    </location>
</feature>
<comment type="similarity">
    <text evidence="2">Belongs to the zinc-containing alcohol dehydrogenase family.</text>
</comment>
<dbReference type="VEuPathDB" id="FungiDB:CCM_06471"/>
<dbReference type="InterPro" id="IPR036291">
    <property type="entry name" value="NAD(P)-bd_dom_sf"/>
</dbReference>
<dbReference type="Pfam" id="PF00107">
    <property type="entry name" value="ADH_zinc_N"/>
    <property type="match status" value="1"/>
</dbReference>
<evidence type="ECO:0000313" key="9">
    <source>
        <dbReference type="Proteomes" id="UP000323067"/>
    </source>
</evidence>